<sequence length="72" mass="8100">MAVTNMVLVAILVHILLRGGSITYTWNLKAFVHFLASHPFSNINSVYMNMNIFIYKIHCPSLSFFSSGVFCA</sequence>
<keyword evidence="2" id="KW-1185">Reference proteome</keyword>
<evidence type="ECO:0000313" key="2">
    <source>
        <dbReference type="Proteomes" id="UP000289340"/>
    </source>
</evidence>
<dbReference type="AlphaFoldDB" id="A0A445FDR3"/>
<dbReference type="EMBL" id="QZWG01000019">
    <property type="protein sequence ID" value="RZB46998.1"/>
    <property type="molecule type" value="Genomic_DNA"/>
</dbReference>
<gene>
    <name evidence="1" type="ORF">D0Y65_050868</name>
</gene>
<comment type="caution">
    <text evidence="1">The sequence shown here is derived from an EMBL/GenBank/DDBJ whole genome shotgun (WGS) entry which is preliminary data.</text>
</comment>
<dbReference type="Proteomes" id="UP000289340">
    <property type="component" value="Chromosome 19"/>
</dbReference>
<evidence type="ECO:0000313" key="1">
    <source>
        <dbReference type="EMBL" id="RZB46998.1"/>
    </source>
</evidence>
<protein>
    <submittedName>
        <fullName evidence="1">Uncharacterized protein</fullName>
    </submittedName>
</protein>
<reference evidence="1 2" key="1">
    <citation type="submission" date="2018-09" db="EMBL/GenBank/DDBJ databases">
        <title>A high-quality reference genome of wild soybean provides a powerful tool to mine soybean genomes.</title>
        <authorList>
            <person name="Xie M."/>
            <person name="Chung C.Y.L."/>
            <person name="Li M.-W."/>
            <person name="Wong F.-L."/>
            <person name="Chan T.-F."/>
            <person name="Lam H.-M."/>
        </authorList>
    </citation>
    <scope>NUCLEOTIDE SEQUENCE [LARGE SCALE GENOMIC DNA]</scope>
    <source>
        <strain evidence="2">cv. W05</strain>
        <tissue evidence="1">Hypocotyl of etiolated seedlings</tissue>
    </source>
</reference>
<name>A0A445FDR3_GLYSO</name>
<accession>A0A445FDR3</accession>
<proteinExistence type="predicted"/>
<organism evidence="1 2">
    <name type="scientific">Glycine soja</name>
    <name type="common">Wild soybean</name>
    <dbReference type="NCBI Taxonomy" id="3848"/>
    <lineage>
        <taxon>Eukaryota</taxon>
        <taxon>Viridiplantae</taxon>
        <taxon>Streptophyta</taxon>
        <taxon>Embryophyta</taxon>
        <taxon>Tracheophyta</taxon>
        <taxon>Spermatophyta</taxon>
        <taxon>Magnoliopsida</taxon>
        <taxon>eudicotyledons</taxon>
        <taxon>Gunneridae</taxon>
        <taxon>Pentapetalae</taxon>
        <taxon>rosids</taxon>
        <taxon>fabids</taxon>
        <taxon>Fabales</taxon>
        <taxon>Fabaceae</taxon>
        <taxon>Papilionoideae</taxon>
        <taxon>50 kb inversion clade</taxon>
        <taxon>NPAAA clade</taxon>
        <taxon>indigoferoid/millettioid clade</taxon>
        <taxon>Phaseoleae</taxon>
        <taxon>Glycine</taxon>
        <taxon>Glycine subgen. Soja</taxon>
    </lineage>
</organism>